<proteinExistence type="predicted"/>
<dbReference type="AlphaFoldDB" id="A0A813AT46"/>
<comment type="caution">
    <text evidence="2">The sequence shown here is derived from an EMBL/GenBank/DDBJ whole genome shotgun (WGS) entry which is preliminary data.</text>
</comment>
<keyword evidence="3" id="KW-1185">Reference proteome</keyword>
<dbReference type="OrthoDB" id="8299682at2759"/>
<dbReference type="Pfam" id="PF01381">
    <property type="entry name" value="HTH_3"/>
    <property type="match status" value="1"/>
</dbReference>
<feature type="non-terminal residue" evidence="2">
    <location>
        <position position="1"/>
    </location>
</feature>
<evidence type="ECO:0000313" key="3">
    <source>
        <dbReference type="Proteomes" id="UP000601435"/>
    </source>
</evidence>
<accession>A0A813AT46</accession>
<gene>
    <name evidence="2" type="ORF">SNEC2469_LOCUS28476</name>
</gene>
<evidence type="ECO:0000259" key="1">
    <source>
        <dbReference type="PROSITE" id="PS50943"/>
    </source>
</evidence>
<dbReference type="PANTHER" id="PTHR33986:SF15">
    <property type="entry name" value="MITOCHONDRIAL FISSION PROTEIN ELM1"/>
    <property type="match status" value="1"/>
</dbReference>
<dbReference type="EMBL" id="CAJNJA010062001">
    <property type="protein sequence ID" value="CAE7875237.1"/>
    <property type="molecule type" value="Genomic_DNA"/>
</dbReference>
<dbReference type="GO" id="GO:0003677">
    <property type="term" value="F:DNA binding"/>
    <property type="evidence" value="ECO:0007669"/>
    <property type="project" value="InterPro"/>
</dbReference>
<dbReference type="InterPro" id="IPR010982">
    <property type="entry name" value="Lambda_DNA-bd_dom_sf"/>
</dbReference>
<reference evidence="2" key="1">
    <citation type="submission" date="2021-02" db="EMBL/GenBank/DDBJ databases">
        <authorList>
            <person name="Dougan E. K."/>
            <person name="Rhodes N."/>
            <person name="Thang M."/>
            <person name="Chan C."/>
        </authorList>
    </citation>
    <scope>NUCLEOTIDE SEQUENCE</scope>
</reference>
<dbReference type="SMART" id="SM00530">
    <property type="entry name" value="HTH_XRE"/>
    <property type="match status" value="1"/>
</dbReference>
<evidence type="ECO:0000313" key="2">
    <source>
        <dbReference type="EMBL" id="CAE7875237.1"/>
    </source>
</evidence>
<organism evidence="2 3">
    <name type="scientific">Symbiodinium necroappetens</name>
    <dbReference type="NCBI Taxonomy" id="1628268"/>
    <lineage>
        <taxon>Eukaryota</taxon>
        <taxon>Sar</taxon>
        <taxon>Alveolata</taxon>
        <taxon>Dinophyceae</taxon>
        <taxon>Suessiales</taxon>
        <taxon>Symbiodiniaceae</taxon>
        <taxon>Symbiodinium</taxon>
    </lineage>
</organism>
<dbReference type="Gene3D" id="1.10.260.40">
    <property type="entry name" value="lambda repressor-like DNA-binding domains"/>
    <property type="match status" value="1"/>
</dbReference>
<dbReference type="SUPFAM" id="SSF47413">
    <property type="entry name" value="lambda repressor-like DNA-binding domains"/>
    <property type="match status" value="1"/>
</dbReference>
<sequence length="267" mass="28600">VFRLGAAEARTLAARLRQAQAATGGSLLVTVSRRTGREAVEELRAALAELPGRFHDGSGANPYFAFLGLADAVVVTCDSVNMACEAAATGKPVHVFDLPGGSAKFTRFHDDLRAAGIARRFTGEIGTWSYRPLAETSRIAREDPATMYHPTDVHIGRRLREKRIALGMSQSALAEKLGITFQQVQKYESGANRMGGSRLWDVANVLGVPVGYFFEGLPGSGAKPAPVNDGLPLSRQTLELARAINAIPEGEVRDQVVKLVKAFAKTA</sequence>
<dbReference type="Proteomes" id="UP000601435">
    <property type="component" value="Unassembled WGS sequence"/>
</dbReference>
<feature type="domain" description="HTH cro/C1-type" evidence="1">
    <location>
        <begin position="159"/>
        <end position="213"/>
    </location>
</feature>
<dbReference type="PROSITE" id="PS50943">
    <property type="entry name" value="HTH_CROC1"/>
    <property type="match status" value="1"/>
</dbReference>
<dbReference type="PANTHER" id="PTHR33986">
    <property type="entry name" value="OS02G0535700 PROTEIN"/>
    <property type="match status" value="1"/>
</dbReference>
<dbReference type="CDD" id="cd00093">
    <property type="entry name" value="HTH_XRE"/>
    <property type="match status" value="1"/>
</dbReference>
<dbReference type="InterPro" id="IPR001387">
    <property type="entry name" value="Cro/C1-type_HTH"/>
</dbReference>
<name>A0A813AT46_9DINO</name>
<dbReference type="Pfam" id="PF06258">
    <property type="entry name" value="Mito_fiss_Elm1"/>
    <property type="match status" value="1"/>
</dbReference>
<protein>
    <recommendedName>
        <fullName evidence="1">HTH cro/C1-type domain-containing protein</fullName>
    </recommendedName>
</protein>
<dbReference type="InterPro" id="IPR009367">
    <property type="entry name" value="Elm1-like"/>
</dbReference>